<feature type="region of interest" description="Disordered" evidence="1">
    <location>
        <begin position="20"/>
        <end position="45"/>
    </location>
</feature>
<sequence length="78" mass="8971">MPGFFYGRFPVPASSRACPLPQVRRKSQDGEQPCGSGQAREEAGPENMRFKYFQKIQLKSYIKTGNYPLQDYRFGTIF</sequence>
<evidence type="ECO:0000313" key="3">
    <source>
        <dbReference type="Proteomes" id="UP000294335"/>
    </source>
</evidence>
<dbReference type="Proteomes" id="UP000294335">
    <property type="component" value="Unassembled WGS sequence"/>
</dbReference>
<reference evidence="2 3" key="1">
    <citation type="submission" date="2018-02" db="EMBL/GenBank/DDBJ databases">
        <authorList>
            <person name="Dubost A."/>
        </authorList>
    </citation>
    <scope>NUCLEOTIDE SEQUENCE [LARGE SCALE GENOMIC DNA]</scope>
    <source>
        <strain evidence="3">JV551A3</strain>
    </source>
</reference>
<proteinExistence type="predicted"/>
<gene>
    <name evidence="2" type="ORF">JV551A3_V1_570035</name>
</gene>
<dbReference type="EMBL" id="OPYN01000057">
    <property type="protein sequence ID" value="SPO59390.1"/>
    <property type="molecule type" value="Genomic_DNA"/>
</dbReference>
<accession>A0AAQ1P7S8</accession>
<keyword evidence="3" id="KW-1185">Reference proteome</keyword>
<evidence type="ECO:0000313" key="2">
    <source>
        <dbReference type="EMBL" id="SPO59390.1"/>
    </source>
</evidence>
<dbReference type="AlphaFoldDB" id="A0AAQ1P7S8"/>
<protein>
    <submittedName>
        <fullName evidence="2">Uncharacterized protein</fullName>
    </submittedName>
</protein>
<name>A0AAQ1P7S8_9PSED</name>
<organism evidence="2 3">
    <name type="scientific">Pseudomonas inefficax</name>
    <dbReference type="NCBI Taxonomy" id="2078786"/>
    <lineage>
        <taxon>Bacteria</taxon>
        <taxon>Pseudomonadati</taxon>
        <taxon>Pseudomonadota</taxon>
        <taxon>Gammaproteobacteria</taxon>
        <taxon>Pseudomonadales</taxon>
        <taxon>Pseudomonadaceae</taxon>
        <taxon>Pseudomonas</taxon>
    </lineage>
</organism>
<comment type="caution">
    <text evidence="2">The sequence shown here is derived from an EMBL/GenBank/DDBJ whole genome shotgun (WGS) entry which is preliminary data.</text>
</comment>
<evidence type="ECO:0000256" key="1">
    <source>
        <dbReference type="SAM" id="MobiDB-lite"/>
    </source>
</evidence>